<protein>
    <recommendedName>
        <fullName evidence="5">Gamma-glutamylcyclotransferase family protein</fullName>
    </recommendedName>
</protein>
<feature type="chain" id="PRO_5015200326" description="Gamma-glutamylcyclotransferase family protein" evidence="7">
    <location>
        <begin position="24"/>
        <end position="155"/>
    </location>
</feature>
<evidence type="ECO:0000313" key="9">
    <source>
        <dbReference type="EMBL" id="PRQ18780.1"/>
    </source>
</evidence>
<dbReference type="GO" id="GO:0061929">
    <property type="term" value="F:gamma-glutamylaminecyclotransferase activity"/>
    <property type="evidence" value="ECO:0007669"/>
    <property type="project" value="InterPro"/>
</dbReference>
<evidence type="ECO:0000256" key="3">
    <source>
        <dbReference type="ARBA" id="ARBA00023315"/>
    </source>
</evidence>
<dbReference type="InterPro" id="IPR039126">
    <property type="entry name" value="GGACT"/>
</dbReference>
<feature type="active site" description="Proton acceptor" evidence="4">
    <location>
        <position position="118"/>
    </location>
</feature>
<evidence type="ECO:0000256" key="5">
    <source>
        <dbReference type="RuleBase" id="RU367036"/>
    </source>
</evidence>
<dbReference type="EMBL" id="PDCK01000045">
    <property type="protein sequence ID" value="PRQ18780.1"/>
    <property type="molecule type" value="Genomic_DNA"/>
</dbReference>
<dbReference type="InterPro" id="IPR036568">
    <property type="entry name" value="GGCT-like_sf"/>
</dbReference>
<dbReference type="SUPFAM" id="SSF110857">
    <property type="entry name" value="Gamma-glutamyl cyclotransferase-like"/>
    <property type="match status" value="1"/>
</dbReference>
<dbReference type="CDD" id="cd06661">
    <property type="entry name" value="GGCT_like"/>
    <property type="match status" value="1"/>
</dbReference>
<dbReference type="Gene3D" id="3.10.490.10">
    <property type="entry name" value="Gamma-glutamyl cyclotransferase-like"/>
    <property type="match status" value="1"/>
</dbReference>
<dbReference type="Proteomes" id="UP000238479">
    <property type="component" value="Chromosome 7"/>
</dbReference>
<dbReference type="GO" id="GO:0016746">
    <property type="term" value="F:acyltransferase activity"/>
    <property type="evidence" value="ECO:0007669"/>
    <property type="project" value="UniProtKB-KW"/>
</dbReference>
<name>A0A2P6PA18_ROSCH</name>
<evidence type="ECO:0000256" key="1">
    <source>
        <dbReference type="ARBA" id="ARBA00002782"/>
    </source>
</evidence>
<dbReference type="Pfam" id="PF06094">
    <property type="entry name" value="GGACT"/>
    <property type="match status" value="1"/>
</dbReference>
<organism evidence="9 10">
    <name type="scientific">Rosa chinensis</name>
    <name type="common">China rose</name>
    <dbReference type="NCBI Taxonomy" id="74649"/>
    <lineage>
        <taxon>Eukaryota</taxon>
        <taxon>Viridiplantae</taxon>
        <taxon>Streptophyta</taxon>
        <taxon>Embryophyta</taxon>
        <taxon>Tracheophyta</taxon>
        <taxon>Spermatophyta</taxon>
        <taxon>Magnoliopsida</taxon>
        <taxon>eudicotyledons</taxon>
        <taxon>Gunneridae</taxon>
        <taxon>Pentapetalae</taxon>
        <taxon>rosids</taxon>
        <taxon>fabids</taxon>
        <taxon>Rosales</taxon>
        <taxon>Rosaceae</taxon>
        <taxon>Rosoideae</taxon>
        <taxon>Rosoideae incertae sedis</taxon>
        <taxon>Rosa</taxon>
    </lineage>
</organism>
<dbReference type="InterPro" id="IPR013024">
    <property type="entry name" value="GGCT-like"/>
</dbReference>
<reference evidence="9 10" key="1">
    <citation type="journal article" date="2018" name="Nat. Genet.">
        <title>The Rosa genome provides new insights in the design of modern roses.</title>
        <authorList>
            <person name="Bendahmane M."/>
        </authorList>
    </citation>
    <scope>NUCLEOTIDE SEQUENCE [LARGE SCALE GENOMIC DNA]</scope>
    <source>
        <strain evidence="10">cv. Old Blush</strain>
    </source>
</reference>
<dbReference type="PANTHER" id="PTHR12510">
    <property type="entry name" value="TROPONIN C-AKIN-1 PROTEIN"/>
    <property type="match status" value="1"/>
</dbReference>
<sequence length="155" mass="17281">MASRVFHSILIGAFSFFLSQVSTKPWLKLPATIPNPTSSSATYGTLKRGFYNHKLTKELIDQDDAVFIGPYITRHTYPLVCGPHGIQYLINLPGSGHRINGELYALVTRGLARFDELEGTSVGLYERLTVVGGQWGQRGRRSGRGRGLFRSQKLR</sequence>
<evidence type="ECO:0000256" key="2">
    <source>
        <dbReference type="ARBA" id="ARBA00008861"/>
    </source>
</evidence>
<evidence type="ECO:0000256" key="6">
    <source>
        <dbReference type="SAM" id="MobiDB-lite"/>
    </source>
</evidence>
<feature type="domain" description="Gamma-glutamylcyclotransferase AIG2-like" evidence="8">
    <location>
        <begin position="42"/>
        <end position="130"/>
    </location>
</feature>
<comment type="function">
    <text evidence="1">Putative gamma-glutamylcyclotransferase.</text>
</comment>
<feature type="region of interest" description="Disordered" evidence="6">
    <location>
        <begin position="136"/>
        <end position="155"/>
    </location>
</feature>
<accession>A0A2P6PA18</accession>
<keyword evidence="7" id="KW-0732">Signal</keyword>
<dbReference type="AlphaFoldDB" id="A0A2P6PA18"/>
<keyword evidence="3" id="KW-0012">Acyltransferase</keyword>
<evidence type="ECO:0000259" key="8">
    <source>
        <dbReference type="Pfam" id="PF06094"/>
    </source>
</evidence>
<gene>
    <name evidence="9" type="ORF">RchiOBHm_Chr7g0209871</name>
</gene>
<feature type="signal peptide" evidence="7">
    <location>
        <begin position="1"/>
        <end position="23"/>
    </location>
</feature>
<evidence type="ECO:0000256" key="7">
    <source>
        <dbReference type="SAM" id="SignalP"/>
    </source>
</evidence>
<dbReference type="STRING" id="74649.A0A2P6PA18"/>
<keyword evidence="9" id="KW-0808">Transferase</keyword>
<evidence type="ECO:0000313" key="10">
    <source>
        <dbReference type="Proteomes" id="UP000238479"/>
    </source>
</evidence>
<dbReference type="GO" id="GO:0005829">
    <property type="term" value="C:cytosol"/>
    <property type="evidence" value="ECO:0007669"/>
    <property type="project" value="TreeGrafter"/>
</dbReference>
<dbReference type="Gramene" id="PRQ18780">
    <property type="protein sequence ID" value="PRQ18780"/>
    <property type="gene ID" value="RchiOBHm_Chr7g0209871"/>
</dbReference>
<comment type="caution">
    <text evidence="9">The sequence shown here is derived from an EMBL/GenBank/DDBJ whole genome shotgun (WGS) entry which is preliminary data.</text>
</comment>
<keyword evidence="9" id="KW-0456">Lyase</keyword>
<proteinExistence type="inferred from homology"/>
<dbReference type="PANTHER" id="PTHR12510:SF15">
    <property type="entry name" value="GAMMA-GLUTAMYLCYCLOTRANSFERASE FAMILY PROTEIN"/>
    <property type="match status" value="1"/>
</dbReference>
<dbReference type="InterPro" id="IPR009288">
    <property type="entry name" value="AIG2-like_dom"/>
</dbReference>
<evidence type="ECO:0000256" key="4">
    <source>
        <dbReference type="PIRSR" id="PIRSR639126-1"/>
    </source>
</evidence>
<keyword evidence="10" id="KW-1185">Reference proteome</keyword>
<comment type="similarity">
    <text evidence="2 5">Belongs to the gamma-glutamylcyclotransferase family.</text>
</comment>